<keyword evidence="3" id="KW-0732">Signal</keyword>
<dbReference type="InParanoid" id="A0A672GVK0"/>
<feature type="signal peptide" evidence="3">
    <location>
        <begin position="1"/>
        <end position="18"/>
    </location>
</feature>
<dbReference type="InterPro" id="IPR013783">
    <property type="entry name" value="Ig-like_fold"/>
</dbReference>
<dbReference type="InterPro" id="IPR003599">
    <property type="entry name" value="Ig_sub"/>
</dbReference>
<dbReference type="InterPro" id="IPR007110">
    <property type="entry name" value="Ig-like_dom"/>
</dbReference>
<dbReference type="SMART" id="SM00409">
    <property type="entry name" value="IG"/>
    <property type="match status" value="2"/>
</dbReference>
<dbReference type="Ensembl" id="ENSSFAT00005023659.1">
    <property type="protein sequence ID" value="ENSSFAP00005022716.1"/>
    <property type="gene ID" value="ENSSFAG00005011787.1"/>
</dbReference>
<dbReference type="GO" id="GO:0035723">
    <property type="term" value="P:interleukin-15-mediated signaling pathway"/>
    <property type="evidence" value="ECO:0007669"/>
    <property type="project" value="TreeGrafter"/>
</dbReference>
<dbReference type="PANTHER" id="PTHR11422:SF5">
    <property type="entry name" value="DIVERSE IMMUNOGLOBULIN DOMAIN-CONTAINING PROTEIN 1.1 ISOFORM X1-RELATED"/>
    <property type="match status" value="1"/>
</dbReference>
<dbReference type="PANTHER" id="PTHR11422">
    <property type="entry name" value="T-CELL SURFACE GLYCOPROTEIN CD4"/>
    <property type="match status" value="1"/>
</dbReference>
<keyword evidence="6" id="KW-1185">Reference proteome</keyword>
<dbReference type="Gene3D" id="2.60.40.10">
    <property type="entry name" value="Immunoglobulins"/>
    <property type="match status" value="1"/>
</dbReference>
<gene>
    <name evidence="5" type="primary">LOC115400474</name>
</gene>
<dbReference type="GO" id="GO:0070374">
    <property type="term" value="P:positive regulation of ERK1 and ERK2 cascade"/>
    <property type="evidence" value="ECO:0007669"/>
    <property type="project" value="TreeGrafter"/>
</dbReference>
<accession>A0A672GVK0</accession>
<dbReference type="GO" id="GO:0042289">
    <property type="term" value="F:MHC class II protein binding"/>
    <property type="evidence" value="ECO:0007669"/>
    <property type="project" value="TreeGrafter"/>
</dbReference>
<dbReference type="RefSeq" id="XP_029964222.1">
    <property type="nucleotide sequence ID" value="XM_030108362.1"/>
</dbReference>
<dbReference type="InterPro" id="IPR013106">
    <property type="entry name" value="Ig_V-set"/>
</dbReference>
<dbReference type="GO" id="GO:1990782">
    <property type="term" value="F:protein tyrosine kinase binding"/>
    <property type="evidence" value="ECO:0007669"/>
    <property type="project" value="TreeGrafter"/>
</dbReference>
<name>A0A672GVK0_SALFA</name>
<dbReference type="OMA" id="NNRRWRC"/>
<dbReference type="Pfam" id="PF07686">
    <property type="entry name" value="V-set"/>
    <property type="match status" value="1"/>
</dbReference>
<keyword evidence="2" id="KW-0472">Membrane</keyword>
<reference evidence="5" key="2">
    <citation type="submission" date="2025-08" db="UniProtKB">
        <authorList>
            <consortium name="Ensembl"/>
        </authorList>
    </citation>
    <scope>IDENTIFICATION</scope>
</reference>
<dbReference type="GO" id="GO:0009897">
    <property type="term" value="C:external side of plasma membrane"/>
    <property type="evidence" value="ECO:0007669"/>
    <property type="project" value="TreeGrafter"/>
</dbReference>
<evidence type="ECO:0000256" key="2">
    <source>
        <dbReference type="SAM" id="Phobius"/>
    </source>
</evidence>
<dbReference type="GO" id="GO:0045121">
    <property type="term" value="C:membrane raft"/>
    <property type="evidence" value="ECO:0007669"/>
    <property type="project" value="TreeGrafter"/>
</dbReference>
<reference evidence="5" key="1">
    <citation type="submission" date="2019-06" db="EMBL/GenBank/DDBJ databases">
        <authorList>
            <consortium name="Wellcome Sanger Institute Data Sharing"/>
        </authorList>
    </citation>
    <scope>NUCLEOTIDE SEQUENCE [LARGE SCALE GENOMIC DNA]</scope>
</reference>
<evidence type="ECO:0000313" key="6">
    <source>
        <dbReference type="Proteomes" id="UP000472267"/>
    </source>
</evidence>
<evidence type="ECO:0000256" key="3">
    <source>
        <dbReference type="SAM" id="SignalP"/>
    </source>
</evidence>
<dbReference type="SUPFAM" id="SSF48726">
    <property type="entry name" value="Immunoglobulin"/>
    <property type="match status" value="1"/>
</dbReference>
<proteinExistence type="predicted"/>
<dbReference type="InterPro" id="IPR036179">
    <property type="entry name" value="Ig-like_dom_sf"/>
</dbReference>
<feature type="chain" id="PRO_5025666963" evidence="3">
    <location>
        <begin position="19"/>
        <end position="315"/>
    </location>
</feature>
<evidence type="ECO:0000256" key="1">
    <source>
        <dbReference type="SAM" id="MobiDB-lite"/>
    </source>
</evidence>
<dbReference type="Proteomes" id="UP000472267">
    <property type="component" value="Chromosome 14"/>
</dbReference>
<dbReference type="GeneID" id="115400474"/>
<feature type="transmembrane region" description="Helical" evidence="2">
    <location>
        <begin position="245"/>
        <end position="266"/>
    </location>
</feature>
<sequence>MELKECVLLSLLLTGVRSVNDSVFVYGSLGGHALLPCSGLSSAHCSSVSWTFYKGGRVRFSEEVSGGRVRADSDKSNRTSIMADCSLSLRRLRVEDAGSYVCLERREAVTDVYLSLLTVASPSSVMELRPGGRLVLSCILHTYYDPGSCRAYSSSLFHLSWRAEDGGELRGDRHQLTEDSRCNVTLSTTLQADDHRRRWRCQVNTSSWDGVQSVDFTSTFWSEGADGDSDRVPSEVQECRAPLPISQVVLCVVLPLMVVSVGLFTWKLDRNRAKASAAACRIQETRTLQLGGVHISPDPDPDPALEVESWSSPTT</sequence>
<dbReference type="AlphaFoldDB" id="A0A672GVK0"/>
<dbReference type="PROSITE" id="PS50835">
    <property type="entry name" value="IG_LIKE"/>
    <property type="match status" value="1"/>
</dbReference>
<evidence type="ECO:0000259" key="4">
    <source>
        <dbReference type="PROSITE" id="PS50835"/>
    </source>
</evidence>
<evidence type="ECO:0000313" key="5">
    <source>
        <dbReference type="Ensembl" id="ENSSFAP00005022716.1"/>
    </source>
</evidence>
<feature type="domain" description="Ig-like" evidence="4">
    <location>
        <begin position="30"/>
        <end position="102"/>
    </location>
</feature>
<keyword evidence="2" id="KW-1133">Transmembrane helix</keyword>
<protein>
    <submittedName>
        <fullName evidence="5">Uncharacterized LOC115400474</fullName>
    </submittedName>
</protein>
<reference evidence="5" key="3">
    <citation type="submission" date="2025-09" db="UniProtKB">
        <authorList>
            <consortium name="Ensembl"/>
        </authorList>
    </citation>
    <scope>IDENTIFICATION</scope>
</reference>
<organism evidence="5 6">
    <name type="scientific">Salarias fasciatus</name>
    <name type="common">Jewelled blenny</name>
    <name type="synonym">Blennius fasciatus</name>
    <dbReference type="NCBI Taxonomy" id="181472"/>
    <lineage>
        <taxon>Eukaryota</taxon>
        <taxon>Metazoa</taxon>
        <taxon>Chordata</taxon>
        <taxon>Craniata</taxon>
        <taxon>Vertebrata</taxon>
        <taxon>Euteleostomi</taxon>
        <taxon>Actinopterygii</taxon>
        <taxon>Neopterygii</taxon>
        <taxon>Teleostei</taxon>
        <taxon>Neoteleostei</taxon>
        <taxon>Acanthomorphata</taxon>
        <taxon>Ovalentaria</taxon>
        <taxon>Blenniimorphae</taxon>
        <taxon>Blenniiformes</taxon>
        <taxon>Blennioidei</taxon>
        <taxon>Blenniidae</taxon>
        <taxon>Salariinae</taxon>
        <taxon>Salarias</taxon>
    </lineage>
</organism>
<keyword evidence="2" id="KW-0812">Transmembrane</keyword>
<feature type="region of interest" description="Disordered" evidence="1">
    <location>
        <begin position="291"/>
        <end position="315"/>
    </location>
</feature>
<dbReference type="GO" id="GO:0042110">
    <property type="term" value="P:T cell activation"/>
    <property type="evidence" value="ECO:0007669"/>
    <property type="project" value="TreeGrafter"/>
</dbReference>